<keyword evidence="5 10" id="KW-1133">Transmembrane helix</keyword>
<feature type="transmembrane region" description="Helical" evidence="10">
    <location>
        <begin position="115"/>
        <end position="136"/>
    </location>
</feature>
<reference evidence="13" key="1">
    <citation type="journal article" date="2019" name="Int. J. Syst. Evol. Microbiol.">
        <title>The Global Catalogue of Microorganisms (GCM) 10K type strain sequencing project: providing services to taxonomists for standard genome sequencing and annotation.</title>
        <authorList>
            <consortium name="The Broad Institute Genomics Platform"/>
            <consortium name="The Broad Institute Genome Sequencing Center for Infectious Disease"/>
            <person name="Wu L."/>
            <person name="Ma J."/>
        </authorList>
    </citation>
    <scope>NUCLEOTIDE SEQUENCE [LARGE SCALE GENOMIC DNA]</scope>
    <source>
        <strain evidence="13">JCM 17688</strain>
    </source>
</reference>
<feature type="domain" description="Vitamin K epoxide reductase" evidence="11">
    <location>
        <begin position="1"/>
        <end position="140"/>
    </location>
</feature>
<dbReference type="Gene3D" id="1.20.1440.130">
    <property type="entry name" value="VKOR domain"/>
    <property type="match status" value="1"/>
</dbReference>
<keyword evidence="3 10" id="KW-0812">Transmembrane</keyword>
<keyword evidence="4" id="KW-0874">Quinone</keyword>
<evidence type="ECO:0000256" key="10">
    <source>
        <dbReference type="SAM" id="Phobius"/>
    </source>
</evidence>
<evidence type="ECO:0000256" key="8">
    <source>
        <dbReference type="ARBA" id="ARBA00023157"/>
    </source>
</evidence>
<protein>
    <recommendedName>
        <fullName evidence="11">Vitamin K epoxide reductase domain-containing protein</fullName>
    </recommendedName>
</protein>
<dbReference type="Proteomes" id="UP001500635">
    <property type="component" value="Unassembled WGS sequence"/>
</dbReference>
<evidence type="ECO:0000259" key="11">
    <source>
        <dbReference type="SMART" id="SM00756"/>
    </source>
</evidence>
<evidence type="ECO:0000256" key="3">
    <source>
        <dbReference type="ARBA" id="ARBA00022692"/>
    </source>
</evidence>
<dbReference type="InterPro" id="IPR012932">
    <property type="entry name" value="VKOR"/>
</dbReference>
<feature type="transmembrane region" description="Helical" evidence="10">
    <location>
        <begin position="88"/>
        <end position="109"/>
    </location>
</feature>
<evidence type="ECO:0000256" key="9">
    <source>
        <dbReference type="ARBA" id="ARBA00023284"/>
    </source>
</evidence>
<proteinExistence type="inferred from homology"/>
<evidence type="ECO:0000256" key="5">
    <source>
        <dbReference type="ARBA" id="ARBA00022989"/>
    </source>
</evidence>
<keyword evidence="9" id="KW-0676">Redox-active center</keyword>
<dbReference type="SMART" id="SM00756">
    <property type="entry name" value="VKc"/>
    <property type="match status" value="1"/>
</dbReference>
<feature type="transmembrane region" description="Helical" evidence="10">
    <location>
        <begin position="63"/>
        <end position="81"/>
    </location>
</feature>
<dbReference type="InterPro" id="IPR041714">
    <property type="entry name" value="VKOR_Actinobacteria"/>
</dbReference>
<gene>
    <name evidence="12" type="ORF">GCM10023147_42040</name>
</gene>
<keyword evidence="7 10" id="KW-0472">Membrane</keyword>
<evidence type="ECO:0000313" key="13">
    <source>
        <dbReference type="Proteomes" id="UP001500635"/>
    </source>
</evidence>
<dbReference type="RefSeq" id="WP_344999760.1">
    <property type="nucleotide sequence ID" value="NZ_BAABFR010000092.1"/>
</dbReference>
<organism evidence="12 13">
    <name type="scientific">Tsukamurella soli</name>
    <dbReference type="NCBI Taxonomy" id="644556"/>
    <lineage>
        <taxon>Bacteria</taxon>
        <taxon>Bacillati</taxon>
        <taxon>Actinomycetota</taxon>
        <taxon>Actinomycetes</taxon>
        <taxon>Mycobacteriales</taxon>
        <taxon>Tsukamurellaceae</taxon>
        <taxon>Tsukamurella</taxon>
    </lineage>
</organism>
<evidence type="ECO:0000256" key="2">
    <source>
        <dbReference type="ARBA" id="ARBA00006214"/>
    </source>
</evidence>
<comment type="similarity">
    <text evidence="2">Belongs to the VKOR family.</text>
</comment>
<dbReference type="CDD" id="cd12922">
    <property type="entry name" value="VKOR_5"/>
    <property type="match status" value="1"/>
</dbReference>
<evidence type="ECO:0000313" key="12">
    <source>
        <dbReference type="EMBL" id="GAA4401941.1"/>
    </source>
</evidence>
<evidence type="ECO:0000256" key="4">
    <source>
        <dbReference type="ARBA" id="ARBA00022719"/>
    </source>
</evidence>
<dbReference type="EMBL" id="BAABFR010000092">
    <property type="protein sequence ID" value="GAA4401941.1"/>
    <property type="molecule type" value="Genomic_DNA"/>
</dbReference>
<keyword evidence="13" id="KW-1185">Reference proteome</keyword>
<feature type="transmembrane region" description="Helical" evidence="10">
    <location>
        <begin position="157"/>
        <end position="176"/>
    </location>
</feature>
<evidence type="ECO:0000256" key="1">
    <source>
        <dbReference type="ARBA" id="ARBA00004141"/>
    </source>
</evidence>
<sequence length="186" mass="20070">MLAAVLVVGGLLGLVASFALTQDDFTLLGNPTAHLMCSISATLQCGRNILSWQGKVFGFPNPLLGLMTFPAPLVVGVALLGRVRLPRWYWLVFNLGMWFAMGFIAWLAYESIFHLGTLCPWCAVVYAAVIPMWLTVTVHNMTQGRVGAALQRIGAAITPWTLLITALLYAVILAAAQANLNILASL</sequence>
<evidence type="ECO:0000256" key="6">
    <source>
        <dbReference type="ARBA" id="ARBA00023002"/>
    </source>
</evidence>
<comment type="caution">
    <text evidence="12">The sequence shown here is derived from an EMBL/GenBank/DDBJ whole genome shotgun (WGS) entry which is preliminary data.</text>
</comment>
<dbReference type="Pfam" id="PF07884">
    <property type="entry name" value="VKOR"/>
    <property type="match status" value="1"/>
</dbReference>
<evidence type="ECO:0000256" key="7">
    <source>
        <dbReference type="ARBA" id="ARBA00023136"/>
    </source>
</evidence>
<keyword evidence="8" id="KW-1015">Disulfide bond</keyword>
<keyword evidence="6" id="KW-0560">Oxidoreductase</keyword>
<accession>A0ABP8K8P5</accession>
<dbReference type="InterPro" id="IPR038354">
    <property type="entry name" value="VKOR_sf"/>
</dbReference>
<name>A0ABP8K8P5_9ACTN</name>
<comment type="subcellular location">
    <subcellularLocation>
        <location evidence="1">Membrane</location>
        <topology evidence="1">Multi-pass membrane protein</topology>
    </subcellularLocation>
</comment>